<feature type="compositionally biased region" description="Low complexity" evidence="1">
    <location>
        <begin position="16"/>
        <end position="25"/>
    </location>
</feature>
<feature type="compositionally biased region" description="Basic and acidic residues" evidence="1">
    <location>
        <begin position="59"/>
        <end position="72"/>
    </location>
</feature>
<comment type="caution">
    <text evidence="2">The sequence shown here is derived from an EMBL/GenBank/DDBJ whole genome shotgun (WGS) entry which is preliminary data.</text>
</comment>
<evidence type="ECO:0000313" key="4">
    <source>
        <dbReference type="Proteomes" id="UP000693970"/>
    </source>
</evidence>
<feature type="region of interest" description="Disordered" evidence="1">
    <location>
        <begin position="1"/>
        <end position="150"/>
    </location>
</feature>
<organism evidence="2 4">
    <name type="scientific">Nitzschia inconspicua</name>
    <dbReference type="NCBI Taxonomy" id="303405"/>
    <lineage>
        <taxon>Eukaryota</taxon>
        <taxon>Sar</taxon>
        <taxon>Stramenopiles</taxon>
        <taxon>Ochrophyta</taxon>
        <taxon>Bacillariophyta</taxon>
        <taxon>Bacillariophyceae</taxon>
        <taxon>Bacillariophycidae</taxon>
        <taxon>Bacillariales</taxon>
        <taxon>Bacillariaceae</taxon>
        <taxon>Nitzschia</taxon>
    </lineage>
</organism>
<sequence>MFQHLFKRFKRNHSGNNTPPTSPSSAVAADLDIKSKQEALSPSTEDAGESQQQQPTTSKKPEPEPHPSKKDTDDDDDSVSSHSSSYSDHDYLTPDSGHNSSVQEENHPTEGLPPPKGDNNNNNNNSSKDAQGTRGSVSSRSSDDSSSYSDYDDYQFLTAVSAAAAARRATGQQQPQQQSQETEIDPNTKTNDNVSGPPATITIAKTNDENDPEPQTVDTQQPFESSTVTVVVEEKNKIIVNDRSTITPVELEALARTAFPDFFSDSEQGVPGAILSDGTDSSSSDEDEDSAAIQRKTERYRTKEDEDVAVFMNLAKRMSLKSLLHLLKGHVQSQRDQYSVEYMKQYNNALKHYKSASSSSSDLSSAASLNSILSKQDLNDEDIKKNEAGATLDAQANEDSSPQRRHHHHHRRRHKKHPPLQKKKLFRWAEVTGDQVRTVVHEIESFKYCMELWWQPGEMHAIRLDLVDTVKFYRKRRPGYIQSVEIVARFAGELFNTNAKASSGASTADEAVSSSYTSETSAVEQISQCISHQQQLLEEHMKSLMSAEHSYARGLETHIVKMLSDHRKSTVSAVIDEQRECKLCNDDYETTSHCLREQSIAYSNMSTKFAYAMARCDQIEGLKSSMSAWKQE</sequence>
<feature type="compositionally biased region" description="Low complexity" evidence="1">
    <location>
        <begin position="164"/>
        <end position="180"/>
    </location>
</feature>
<dbReference type="EMBL" id="JAGRRH010000001">
    <property type="protein sequence ID" value="KAG7374751.1"/>
    <property type="molecule type" value="Genomic_DNA"/>
</dbReference>
<feature type="region of interest" description="Disordered" evidence="1">
    <location>
        <begin position="266"/>
        <end position="296"/>
    </location>
</feature>
<proteinExistence type="predicted"/>
<dbReference type="Proteomes" id="UP000693970">
    <property type="component" value="Unassembled WGS sequence"/>
</dbReference>
<evidence type="ECO:0000313" key="3">
    <source>
        <dbReference type="EMBL" id="KAG7374751.1"/>
    </source>
</evidence>
<feature type="compositionally biased region" description="Polar residues" evidence="1">
    <location>
        <begin position="126"/>
        <end position="135"/>
    </location>
</feature>
<reference evidence="2" key="2">
    <citation type="submission" date="2021-04" db="EMBL/GenBank/DDBJ databases">
        <authorList>
            <person name="Podell S."/>
        </authorList>
    </citation>
    <scope>NUCLEOTIDE SEQUENCE</scope>
    <source>
        <strain evidence="2">Hildebrandi</strain>
    </source>
</reference>
<feature type="compositionally biased region" description="Low complexity" evidence="1">
    <location>
        <begin position="136"/>
        <end position="149"/>
    </location>
</feature>
<dbReference type="OrthoDB" id="47300at2759"/>
<gene>
    <name evidence="3" type="ORF">IV203_013846</name>
    <name evidence="2" type="ORF">IV203_014194</name>
</gene>
<protein>
    <submittedName>
        <fullName evidence="2">Uncharacterized protein</fullName>
    </submittedName>
</protein>
<name>A0A9K3K5P1_9STRA</name>
<dbReference type="AlphaFoldDB" id="A0A9K3K5P1"/>
<keyword evidence="4" id="KW-1185">Reference proteome</keyword>
<feature type="region of interest" description="Disordered" evidence="1">
    <location>
        <begin position="164"/>
        <end position="228"/>
    </location>
</feature>
<evidence type="ECO:0000313" key="2">
    <source>
        <dbReference type="EMBL" id="KAG7337209.1"/>
    </source>
</evidence>
<feature type="compositionally biased region" description="Basic residues" evidence="1">
    <location>
        <begin position="403"/>
        <end position="423"/>
    </location>
</feature>
<feature type="compositionally biased region" description="Polar residues" evidence="1">
    <location>
        <begin position="185"/>
        <end position="194"/>
    </location>
</feature>
<feature type="region of interest" description="Disordered" evidence="1">
    <location>
        <begin position="394"/>
        <end position="423"/>
    </location>
</feature>
<accession>A0A9K3K5P1</accession>
<feature type="compositionally biased region" description="Polar residues" evidence="1">
    <location>
        <begin position="38"/>
        <end position="54"/>
    </location>
</feature>
<feature type="compositionally biased region" description="Basic residues" evidence="1">
    <location>
        <begin position="1"/>
        <end position="13"/>
    </location>
</feature>
<dbReference type="EMBL" id="JAGRRH010000091">
    <property type="protein sequence ID" value="KAG7337209.1"/>
    <property type="molecule type" value="Genomic_DNA"/>
</dbReference>
<evidence type="ECO:0000256" key="1">
    <source>
        <dbReference type="SAM" id="MobiDB-lite"/>
    </source>
</evidence>
<reference evidence="2" key="1">
    <citation type="journal article" date="2021" name="Sci. Rep.">
        <title>Diploid genomic architecture of Nitzschia inconspicua, an elite biomass production diatom.</title>
        <authorList>
            <person name="Oliver A."/>
            <person name="Podell S."/>
            <person name="Pinowska A."/>
            <person name="Traller J.C."/>
            <person name="Smith S.R."/>
            <person name="McClure R."/>
            <person name="Beliaev A."/>
            <person name="Bohutskyi P."/>
            <person name="Hill E.A."/>
            <person name="Rabines A."/>
            <person name="Zheng H."/>
            <person name="Allen L.Z."/>
            <person name="Kuo A."/>
            <person name="Grigoriev I.V."/>
            <person name="Allen A.E."/>
            <person name="Hazlebeck D."/>
            <person name="Allen E.E."/>
        </authorList>
    </citation>
    <scope>NUCLEOTIDE SEQUENCE</scope>
    <source>
        <strain evidence="2">Hildebrandi</strain>
    </source>
</reference>